<keyword evidence="3" id="KW-1185">Reference proteome</keyword>
<proteinExistence type="predicted"/>
<dbReference type="RefSeq" id="WP_381604553.1">
    <property type="nucleotide sequence ID" value="NZ_JBHTEB010000001.1"/>
</dbReference>
<protein>
    <submittedName>
        <fullName evidence="2">Uncharacterized protein</fullName>
    </submittedName>
</protein>
<evidence type="ECO:0000313" key="3">
    <source>
        <dbReference type="Proteomes" id="UP001597023"/>
    </source>
</evidence>
<feature type="region of interest" description="Disordered" evidence="1">
    <location>
        <begin position="1"/>
        <end position="60"/>
    </location>
</feature>
<comment type="caution">
    <text evidence="2">The sequence shown here is derived from an EMBL/GenBank/DDBJ whole genome shotgun (WGS) entry which is preliminary data.</text>
</comment>
<gene>
    <name evidence="2" type="ORF">ACFQZ6_01755</name>
</gene>
<name>A0ABW2W0C0_9ACTN</name>
<accession>A0ABW2W0C0</accession>
<dbReference type="EMBL" id="JBHTEB010000001">
    <property type="protein sequence ID" value="MFD0312977.1"/>
    <property type="molecule type" value="Genomic_DNA"/>
</dbReference>
<organism evidence="2 3">
    <name type="scientific">Streptomyces flavalbus</name>
    <dbReference type="NCBI Taxonomy" id="2665155"/>
    <lineage>
        <taxon>Bacteria</taxon>
        <taxon>Bacillati</taxon>
        <taxon>Actinomycetota</taxon>
        <taxon>Actinomycetes</taxon>
        <taxon>Kitasatosporales</taxon>
        <taxon>Streptomycetaceae</taxon>
        <taxon>Streptomyces</taxon>
    </lineage>
</organism>
<evidence type="ECO:0000313" key="2">
    <source>
        <dbReference type="EMBL" id="MFD0312977.1"/>
    </source>
</evidence>
<dbReference type="Proteomes" id="UP001597023">
    <property type="component" value="Unassembled WGS sequence"/>
</dbReference>
<reference evidence="3" key="1">
    <citation type="journal article" date="2019" name="Int. J. Syst. Evol. Microbiol.">
        <title>The Global Catalogue of Microorganisms (GCM) 10K type strain sequencing project: providing services to taxonomists for standard genome sequencing and annotation.</title>
        <authorList>
            <consortium name="The Broad Institute Genomics Platform"/>
            <consortium name="The Broad Institute Genome Sequencing Center for Infectious Disease"/>
            <person name="Wu L."/>
            <person name="Ma J."/>
        </authorList>
    </citation>
    <scope>NUCLEOTIDE SEQUENCE [LARGE SCALE GENOMIC DNA]</scope>
    <source>
        <strain evidence="3">CGMCC 4.7400</strain>
    </source>
</reference>
<evidence type="ECO:0000256" key="1">
    <source>
        <dbReference type="SAM" id="MobiDB-lite"/>
    </source>
</evidence>
<sequence length="60" mass="6766">MTTHASDQPTVRPPETGWTTARRLRRKDGTPRTWLPAVAPQDTSDPRPEDRDGNIVRGED</sequence>
<feature type="compositionally biased region" description="Basic and acidic residues" evidence="1">
    <location>
        <begin position="44"/>
        <end position="60"/>
    </location>
</feature>